<dbReference type="EMBL" id="JMCC02000108">
    <property type="protein sequence ID" value="KIG13059.1"/>
    <property type="molecule type" value="Genomic_DNA"/>
</dbReference>
<dbReference type="Pfam" id="PF01903">
    <property type="entry name" value="CbiX"/>
    <property type="match status" value="1"/>
</dbReference>
<organism evidence="3 4">
    <name type="scientific">Enhygromyxa salina</name>
    <dbReference type="NCBI Taxonomy" id="215803"/>
    <lineage>
        <taxon>Bacteria</taxon>
        <taxon>Pseudomonadati</taxon>
        <taxon>Myxococcota</taxon>
        <taxon>Polyangia</taxon>
        <taxon>Nannocystales</taxon>
        <taxon>Nannocystaceae</taxon>
        <taxon>Enhygromyxa</taxon>
    </lineage>
</organism>
<dbReference type="PANTHER" id="PTHR33542:SF3">
    <property type="entry name" value="SIROHYDROCHLORIN FERROCHELATASE, CHLOROPLASTIC"/>
    <property type="match status" value="1"/>
</dbReference>
<dbReference type="Proteomes" id="UP000031599">
    <property type="component" value="Unassembled WGS sequence"/>
</dbReference>
<proteinExistence type="predicted"/>
<gene>
    <name evidence="3" type="ORF">DB30_00596</name>
</gene>
<reference evidence="3 4" key="1">
    <citation type="submission" date="2014-12" db="EMBL/GenBank/DDBJ databases">
        <title>Genome assembly of Enhygromyxa salina DSM 15201.</title>
        <authorList>
            <person name="Sharma G."/>
            <person name="Subramanian S."/>
        </authorList>
    </citation>
    <scope>NUCLEOTIDE SEQUENCE [LARGE SCALE GENOMIC DNA]</scope>
    <source>
        <strain evidence="3 4">DSM 15201</strain>
    </source>
</reference>
<dbReference type="SUPFAM" id="SSF53800">
    <property type="entry name" value="Chelatase"/>
    <property type="match status" value="1"/>
</dbReference>
<dbReference type="Gene3D" id="3.40.50.1400">
    <property type="match status" value="1"/>
</dbReference>
<sequence>MAHGSPDPDWRRPLEQLLAQLRGQLGERVGLAYLAHAPSIEDVVASFAAAGHARVVVVAALLSPGGRHVKQDIPAAVDAARARFPAIDIDLVPGALGDDAGVISALAAATLTRLKGR</sequence>
<dbReference type="CDD" id="cd03416">
    <property type="entry name" value="CbiX_SirB_N"/>
    <property type="match status" value="1"/>
</dbReference>
<comment type="caution">
    <text evidence="3">The sequence shown here is derived from an EMBL/GenBank/DDBJ whole genome shotgun (WGS) entry which is preliminary data.</text>
</comment>
<dbReference type="GO" id="GO:0046872">
    <property type="term" value="F:metal ion binding"/>
    <property type="evidence" value="ECO:0007669"/>
    <property type="project" value="UniProtKB-KW"/>
</dbReference>
<dbReference type="AlphaFoldDB" id="A0A0C1Z5Z3"/>
<name>A0A0C1Z5Z3_9BACT</name>
<accession>A0A0C1Z5Z3</accession>
<evidence type="ECO:0000313" key="3">
    <source>
        <dbReference type="EMBL" id="KIG13059.1"/>
    </source>
</evidence>
<protein>
    <submittedName>
        <fullName evidence="3">Sirohydrochlorin cobaltochelatase</fullName>
    </submittedName>
</protein>
<dbReference type="InterPro" id="IPR002762">
    <property type="entry name" value="CbiX-like"/>
</dbReference>
<evidence type="ECO:0000256" key="2">
    <source>
        <dbReference type="ARBA" id="ARBA00023239"/>
    </source>
</evidence>
<keyword evidence="1" id="KW-0479">Metal-binding</keyword>
<evidence type="ECO:0000256" key="1">
    <source>
        <dbReference type="ARBA" id="ARBA00022723"/>
    </source>
</evidence>
<keyword evidence="2" id="KW-0456">Lyase</keyword>
<dbReference type="InterPro" id="IPR050963">
    <property type="entry name" value="Sirohydro_Cobaltochel/CbiX"/>
</dbReference>
<dbReference type="GO" id="GO:0016829">
    <property type="term" value="F:lyase activity"/>
    <property type="evidence" value="ECO:0007669"/>
    <property type="project" value="UniProtKB-KW"/>
</dbReference>
<dbReference type="PANTHER" id="PTHR33542">
    <property type="entry name" value="SIROHYDROCHLORIN FERROCHELATASE, CHLOROPLASTIC"/>
    <property type="match status" value="1"/>
</dbReference>
<evidence type="ECO:0000313" key="4">
    <source>
        <dbReference type="Proteomes" id="UP000031599"/>
    </source>
</evidence>